<dbReference type="GO" id="GO:0003735">
    <property type="term" value="F:structural constituent of ribosome"/>
    <property type="evidence" value="ECO:0007669"/>
    <property type="project" value="InterPro"/>
</dbReference>
<dbReference type="VEuPathDB" id="AmoebaDB:NAEGRDRAFT_64702"/>
<evidence type="ECO:0000256" key="3">
    <source>
        <dbReference type="ARBA" id="ARBA00023128"/>
    </source>
</evidence>
<evidence type="ECO:0000256" key="4">
    <source>
        <dbReference type="ARBA" id="ARBA00023274"/>
    </source>
</evidence>
<evidence type="ECO:0000313" key="6">
    <source>
        <dbReference type="Proteomes" id="UP000006671"/>
    </source>
</evidence>
<accession>D2V781</accession>
<evidence type="ECO:0000256" key="2">
    <source>
        <dbReference type="ARBA" id="ARBA00022980"/>
    </source>
</evidence>
<keyword evidence="3" id="KW-0496">Mitochondrion</keyword>
<comment type="subcellular location">
    <subcellularLocation>
        <location evidence="1">Mitochondrion</location>
    </subcellularLocation>
</comment>
<name>D2V781_NAEGR</name>
<evidence type="ECO:0000313" key="5">
    <source>
        <dbReference type="EMBL" id="EFC47211.1"/>
    </source>
</evidence>
<sequence length="144" mass="16529">MPRPSITPKTFKSLNYILDNRVVFPTNLKKITTIYNSYGGQVNSISRDFVVKHYPAIQHFNPQTECKRVKYNKTSGFAKIVIELDDGTQTAIKVQETDNEQTLAERIKQTALSLTETQYEPEVAIFIKDFAKRVQESKSLVQQQ</sequence>
<organism evidence="6">
    <name type="scientific">Naegleria gruberi</name>
    <name type="common">Amoeba</name>
    <dbReference type="NCBI Taxonomy" id="5762"/>
    <lineage>
        <taxon>Eukaryota</taxon>
        <taxon>Discoba</taxon>
        <taxon>Heterolobosea</taxon>
        <taxon>Tetramitia</taxon>
        <taxon>Eutetramitia</taxon>
        <taxon>Vahlkampfiidae</taxon>
        <taxon>Naegleria</taxon>
    </lineage>
</organism>
<dbReference type="PANTHER" id="PTHR13274">
    <property type="entry name" value="MITOCHONDRIAL RIBOSOMAL PROTEIN S25"/>
    <property type="match status" value="1"/>
</dbReference>
<dbReference type="GO" id="GO:0005739">
    <property type="term" value="C:mitochondrion"/>
    <property type="evidence" value="ECO:0007669"/>
    <property type="project" value="UniProtKB-SubCell"/>
</dbReference>
<protein>
    <submittedName>
        <fullName evidence="5">Predicted protein</fullName>
    </submittedName>
</protein>
<proteinExistence type="predicted"/>
<gene>
    <name evidence="5" type="ORF">NAEGRDRAFT_64702</name>
</gene>
<dbReference type="GO" id="GO:0005840">
    <property type="term" value="C:ribosome"/>
    <property type="evidence" value="ECO:0007669"/>
    <property type="project" value="UniProtKB-KW"/>
</dbReference>
<dbReference type="InParanoid" id="D2V781"/>
<dbReference type="OMA" id="TECKRVK"/>
<dbReference type="EMBL" id="GG738855">
    <property type="protein sequence ID" value="EFC47211.1"/>
    <property type="molecule type" value="Genomic_DNA"/>
</dbReference>
<reference evidence="5 6" key="1">
    <citation type="journal article" date="2010" name="Cell">
        <title>The genome of Naegleria gruberi illuminates early eukaryotic versatility.</title>
        <authorList>
            <person name="Fritz-Laylin L.K."/>
            <person name="Prochnik S.E."/>
            <person name="Ginger M.L."/>
            <person name="Dacks J.B."/>
            <person name="Carpenter M.L."/>
            <person name="Field M.C."/>
            <person name="Kuo A."/>
            <person name="Paredez A."/>
            <person name="Chapman J."/>
            <person name="Pham J."/>
            <person name="Shu S."/>
            <person name="Neupane R."/>
            <person name="Cipriano M."/>
            <person name="Mancuso J."/>
            <person name="Tu H."/>
            <person name="Salamov A."/>
            <person name="Lindquist E."/>
            <person name="Shapiro H."/>
            <person name="Lucas S."/>
            <person name="Grigoriev I.V."/>
            <person name="Cande W.Z."/>
            <person name="Fulton C."/>
            <person name="Rokhsar D.S."/>
            <person name="Dawson S.C."/>
        </authorList>
    </citation>
    <scope>NUCLEOTIDE SEQUENCE [LARGE SCALE GENOMIC DNA]</scope>
    <source>
        <strain evidence="5 6">NEG-M</strain>
    </source>
</reference>
<dbReference type="OrthoDB" id="10253558at2759"/>
<dbReference type="Proteomes" id="UP000006671">
    <property type="component" value="Unassembled WGS sequence"/>
</dbReference>
<dbReference type="GO" id="GO:1990904">
    <property type="term" value="C:ribonucleoprotein complex"/>
    <property type="evidence" value="ECO:0007669"/>
    <property type="project" value="UniProtKB-KW"/>
</dbReference>
<dbReference type="GeneID" id="8848975"/>
<dbReference type="InterPro" id="IPR040049">
    <property type="entry name" value="Ribosomal_mS25/mL61"/>
</dbReference>
<keyword evidence="4" id="KW-0687">Ribonucleoprotein</keyword>
<dbReference type="KEGG" id="ngr:NAEGRDRAFT_64702"/>
<dbReference type="AlphaFoldDB" id="D2V781"/>
<keyword evidence="6" id="KW-1185">Reference proteome</keyword>
<dbReference type="PANTHER" id="PTHR13274:SF2">
    <property type="entry name" value="SMALL RIBOSOMAL SUBUNIT PROTEIN MS25"/>
    <property type="match status" value="1"/>
</dbReference>
<keyword evidence="2" id="KW-0689">Ribosomal protein</keyword>
<dbReference type="RefSeq" id="XP_002679955.1">
    <property type="nucleotide sequence ID" value="XM_002679909.1"/>
</dbReference>
<evidence type="ECO:0000256" key="1">
    <source>
        <dbReference type="ARBA" id="ARBA00004173"/>
    </source>
</evidence>